<dbReference type="AlphaFoldDB" id="B3H0X6"/>
<proteinExistence type="predicted"/>
<dbReference type="SUPFAM" id="SSF53955">
    <property type="entry name" value="Lysozyme-like"/>
    <property type="match status" value="1"/>
</dbReference>
<sequence>MSLINMIQQMSDSLDVKMHISEAKFLSVFPKSKPLIYHEIAKYIGLAGCKTKEQQAMFLAQCGHETAGFSAFSENLNYSDIALLRTFPKYFNTGNVKAYARQPEKIANRAYANRMGNGNEQSGDGYKFRGRGLVQITGKNNYVLFRKWLGREFKLDDVGTDLELIVLAGVWFWQKNNLAALECVVDVTKRVNGGFNGLADRQAKYDKLMS</sequence>
<dbReference type="InterPro" id="IPR023346">
    <property type="entry name" value="Lysozyme-like_dom_sf"/>
</dbReference>
<dbReference type="HOGENOM" id="CLU_073833_2_0_6"/>
<dbReference type="KEGG" id="apa:APP7_0486"/>
<evidence type="ECO:0000313" key="2">
    <source>
        <dbReference type="Proteomes" id="UP000001226"/>
    </source>
</evidence>
<gene>
    <name evidence="1" type="ordered locus">APP7_0486</name>
</gene>
<dbReference type="CAZy" id="GH19">
    <property type="family name" value="Glycoside Hydrolase Family 19"/>
</dbReference>
<dbReference type="EMBL" id="CP001091">
    <property type="protein sequence ID" value="ACE61138.1"/>
    <property type="molecule type" value="Genomic_DNA"/>
</dbReference>
<dbReference type="Gene3D" id="1.10.530.10">
    <property type="match status" value="1"/>
</dbReference>
<organism evidence="1 2">
    <name type="scientific">Actinobacillus pleuropneumoniae serotype 7 (strain AP76)</name>
    <dbReference type="NCBI Taxonomy" id="537457"/>
    <lineage>
        <taxon>Bacteria</taxon>
        <taxon>Pseudomonadati</taxon>
        <taxon>Pseudomonadota</taxon>
        <taxon>Gammaproteobacteria</taxon>
        <taxon>Pasteurellales</taxon>
        <taxon>Pasteurellaceae</taxon>
        <taxon>Actinobacillus</taxon>
    </lineage>
</organism>
<dbReference type="Proteomes" id="UP000001226">
    <property type="component" value="Chromosome"/>
</dbReference>
<name>B3H0X6_ACTP7</name>
<reference evidence="2" key="1">
    <citation type="submission" date="2008-06" db="EMBL/GenBank/DDBJ databases">
        <title>Genome and proteome analysis of A. pleuropneumoniae serotype 7.</title>
        <authorList>
            <person name="Linke B."/>
            <person name="Buettner F."/>
            <person name="Martinez-Arias R."/>
            <person name="Goesmann A."/>
            <person name="Baltes N."/>
            <person name="Tegetmeyer H."/>
            <person name="Singh M."/>
            <person name="Gerlach G.F."/>
        </authorList>
    </citation>
    <scope>NUCLEOTIDE SEQUENCE [LARGE SCALE GENOMIC DNA]</scope>
    <source>
        <strain evidence="2">AP76</strain>
    </source>
</reference>
<dbReference type="InterPro" id="IPR052354">
    <property type="entry name" value="Cell_Wall_Dynamics_Protein"/>
</dbReference>
<dbReference type="PANTHER" id="PTHR34408:SF1">
    <property type="entry name" value="GLYCOSYL HYDROLASE FAMILY 19 DOMAIN-CONTAINING PROTEIN HI_1415"/>
    <property type="match status" value="1"/>
</dbReference>
<accession>B3H0X6</accession>
<dbReference type="RefSeq" id="WP_009875097.1">
    <property type="nucleotide sequence ID" value="NC_010939.1"/>
</dbReference>
<protein>
    <submittedName>
        <fullName evidence="1">Putative chitinase</fullName>
    </submittedName>
</protein>
<dbReference type="PANTHER" id="PTHR34408">
    <property type="entry name" value="FAMILY PROTEIN, PUTATIVE-RELATED"/>
    <property type="match status" value="1"/>
</dbReference>
<evidence type="ECO:0000313" key="1">
    <source>
        <dbReference type="EMBL" id="ACE61138.1"/>
    </source>
</evidence>